<proteinExistence type="predicted"/>
<keyword evidence="3" id="KW-1185">Reference proteome</keyword>
<dbReference type="EMBL" id="JASSZA010000007">
    <property type="protein sequence ID" value="KAK2105405.1"/>
    <property type="molecule type" value="Genomic_DNA"/>
</dbReference>
<comment type="caution">
    <text evidence="2">The sequence shown here is derived from an EMBL/GenBank/DDBJ whole genome shotgun (WGS) entry which is preliminary data.</text>
</comment>
<gene>
    <name evidence="2" type="ORF">P7K49_014919</name>
</gene>
<evidence type="ECO:0000313" key="3">
    <source>
        <dbReference type="Proteomes" id="UP001266305"/>
    </source>
</evidence>
<dbReference type="Proteomes" id="UP001266305">
    <property type="component" value="Unassembled WGS sequence"/>
</dbReference>
<evidence type="ECO:0000313" key="2">
    <source>
        <dbReference type="EMBL" id="KAK2105405.1"/>
    </source>
</evidence>
<feature type="non-terminal residue" evidence="2">
    <location>
        <position position="1"/>
    </location>
</feature>
<protein>
    <submittedName>
        <fullName evidence="2">Uncharacterized protein</fullName>
    </submittedName>
</protein>
<feature type="region of interest" description="Disordered" evidence="1">
    <location>
        <begin position="77"/>
        <end position="134"/>
    </location>
</feature>
<organism evidence="2 3">
    <name type="scientific">Saguinus oedipus</name>
    <name type="common">Cotton-top tamarin</name>
    <name type="synonym">Oedipomidas oedipus</name>
    <dbReference type="NCBI Taxonomy" id="9490"/>
    <lineage>
        <taxon>Eukaryota</taxon>
        <taxon>Metazoa</taxon>
        <taxon>Chordata</taxon>
        <taxon>Craniata</taxon>
        <taxon>Vertebrata</taxon>
        <taxon>Euteleostomi</taxon>
        <taxon>Mammalia</taxon>
        <taxon>Eutheria</taxon>
        <taxon>Euarchontoglires</taxon>
        <taxon>Primates</taxon>
        <taxon>Haplorrhini</taxon>
        <taxon>Platyrrhini</taxon>
        <taxon>Cebidae</taxon>
        <taxon>Callitrichinae</taxon>
        <taxon>Saguinus</taxon>
    </lineage>
</organism>
<name>A0ABQ9V8K9_SAGOE</name>
<reference evidence="2 3" key="1">
    <citation type="submission" date="2023-05" db="EMBL/GenBank/DDBJ databases">
        <title>B98-5 Cell Line De Novo Hybrid Assembly: An Optical Mapping Approach.</title>
        <authorList>
            <person name="Kananen K."/>
            <person name="Auerbach J.A."/>
            <person name="Kautto E."/>
            <person name="Blachly J.S."/>
        </authorList>
    </citation>
    <scope>NUCLEOTIDE SEQUENCE [LARGE SCALE GENOMIC DNA]</scope>
    <source>
        <strain evidence="2">B95-8</strain>
        <tissue evidence="2">Cell line</tissue>
    </source>
</reference>
<feature type="non-terminal residue" evidence="2">
    <location>
        <position position="134"/>
    </location>
</feature>
<sequence length="134" mass="14116">GASAWHSLFEAPPHGTASLRHSLLMAQPPHSTEPPHSTASPWHRASSRHSLFTAGCLLILRHGLQESCTEGNDMQGSLTVAQSGNGGTHMKNGQQPRRGSAGSGDVETEVSTCVGRTAPTMKMSDCGNTRPLYG</sequence>
<accession>A0ABQ9V8K9</accession>
<evidence type="ECO:0000256" key="1">
    <source>
        <dbReference type="SAM" id="MobiDB-lite"/>
    </source>
</evidence>